<feature type="transmembrane region" description="Helical" evidence="5">
    <location>
        <begin position="166"/>
        <end position="187"/>
    </location>
</feature>
<protein>
    <submittedName>
        <fullName evidence="7">Wsc domain-containing protein</fullName>
    </submittedName>
</protein>
<accession>A0A0P1A7B3</accession>
<evidence type="ECO:0000313" key="7">
    <source>
        <dbReference type="EMBL" id="CEG36072.1"/>
    </source>
</evidence>
<comment type="subcellular location">
    <subcellularLocation>
        <location evidence="1">Membrane</location>
        <topology evidence="1">Multi-pass membrane protein</topology>
    </subcellularLocation>
</comment>
<keyword evidence="8" id="KW-1185">Reference proteome</keyword>
<dbReference type="GO" id="GO:0016020">
    <property type="term" value="C:membrane"/>
    <property type="evidence" value="ECO:0007669"/>
    <property type="project" value="UniProtKB-SubCell"/>
</dbReference>
<dbReference type="OMA" id="MFISLEI"/>
<dbReference type="RefSeq" id="XP_024572441.1">
    <property type="nucleotide sequence ID" value="XM_024715757.1"/>
</dbReference>
<dbReference type="PANTHER" id="PTHR38483">
    <property type="entry name" value="CHROMOSOME 1, WHOLE GENOME SHOTGUN SEQUENCE"/>
    <property type="match status" value="1"/>
</dbReference>
<dbReference type="OrthoDB" id="429183at2759"/>
<name>A0A0P1A7B3_PLAHL</name>
<evidence type="ECO:0000256" key="1">
    <source>
        <dbReference type="ARBA" id="ARBA00004141"/>
    </source>
</evidence>
<dbReference type="GO" id="GO:0005216">
    <property type="term" value="F:monoatomic ion channel activity"/>
    <property type="evidence" value="ECO:0007669"/>
    <property type="project" value="InterPro"/>
</dbReference>
<dbReference type="InterPro" id="IPR027359">
    <property type="entry name" value="Volt_channel_dom_sf"/>
</dbReference>
<evidence type="ECO:0000256" key="4">
    <source>
        <dbReference type="ARBA" id="ARBA00023136"/>
    </source>
</evidence>
<keyword evidence="3 5" id="KW-1133">Transmembrane helix</keyword>
<evidence type="ECO:0000256" key="5">
    <source>
        <dbReference type="SAM" id="Phobius"/>
    </source>
</evidence>
<evidence type="ECO:0000256" key="3">
    <source>
        <dbReference type="ARBA" id="ARBA00022989"/>
    </source>
</evidence>
<dbReference type="AlphaFoldDB" id="A0A0P1A7B3"/>
<dbReference type="SUPFAM" id="SSF81324">
    <property type="entry name" value="Voltage-gated potassium channels"/>
    <property type="match status" value="1"/>
</dbReference>
<dbReference type="Proteomes" id="UP000054928">
    <property type="component" value="Unassembled WGS sequence"/>
</dbReference>
<proteinExistence type="predicted"/>
<evidence type="ECO:0000259" key="6">
    <source>
        <dbReference type="Pfam" id="PF00520"/>
    </source>
</evidence>
<feature type="domain" description="Ion transport" evidence="6">
    <location>
        <begin position="108"/>
        <end position="196"/>
    </location>
</feature>
<dbReference type="GeneID" id="36395447"/>
<dbReference type="EMBL" id="CCYD01000109">
    <property type="protein sequence ID" value="CEG36072.1"/>
    <property type="molecule type" value="Genomic_DNA"/>
</dbReference>
<keyword evidence="2 5" id="KW-0812">Transmembrane</keyword>
<dbReference type="Pfam" id="PF00520">
    <property type="entry name" value="Ion_trans"/>
    <property type="match status" value="1"/>
</dbReference>
<sequence>MYPSFVFCLAQRVNQREHTRGLYILTATDLFNKFQNTKNVQLSYEKHFLCAKILNLFKAARVCPIFFPNAMGYAKLAGVVEPMASQIGLMEYIMTVASRLYFSHFYRLVYSFMIAFSVVCVAWTSINHWKIPSSMMFISLEITVSTLLVLEVLLRMMAFKKRFWQKWCNIFDIVALVMSLVSVAMYFNEEGVLGELEAVAADSVLALRNAVQYVRLALFLKNRSDRPTTIGKDINFENISADPDGEREMMLNAESGIRLDSDDEENFQAV</sequence>
<reference evidence="8" key="1">
    <citation type="submission" date="2014-09" db="EMBL/GenBank/DDBJ databases">
        <authorList>
            <person name="Sharma Rahul"/>
            <person name="Thines Marco"/>
        </authorList>
    </citation>
    <scope>NUCLEOTIDE SEQUENCE [LARGE SCALE GENOMIC DNA]</scope>
</reference>
<dbReference type="PANTHER" id="PTHR38483:SF1">
    <property type="entry name" value="ION TRANSPORT DOMAIN-CONTAINING PROTEIN"/>
    <property type="match status" value="1"/>
</dbReference>
<evidence type="ECO:0000313" key="8">
    <source>
        <dbReference type="Proteomes" id="UP000054928"/>
    </source>
</evidence>
<dbReference type="InterPro" id="IPR005821">
    <property type="entry name" value="Ion_trans_dom"/>
</dbReference>
<keyword evidence="4 5" id="KW-0472">Membrane</keyword>
<dbReference type="Gene3D" id="1.20.120.350">
    <property type="entry name" value="Voltage-gated potassium channels. Chain C"/>
    <property type="match status" value="1"/>
</dbReference>
<feature type="transmembrane region" description="Helical" evidence="5">
    <location>
        <begin position="108"/>
        <end position="129"/>
    </location>
</feature>
<feature type="transmembrane region" description="Helical" evidence="5">
    <location>
        <begin position="135"/>
        <end position="154"/>
    </location>
</feature>
<organism evidence="7 8">
    <name type="scientific">Plasmopara halstedii</name>
    <name type="common">Downy mildew of sunflower</name>
    <dbReference type="NCBI Taxonomy" id="4781"/>
    <lineage>
        <taxon>Eukaryota</taxon>
        <taxon>Sar</taxon>
        <taxon>Stramenopiles</taxon>
        <taxon>Oomycota</taxon>
        <taxon>Peronosporomycetes</taxon>
        <taxon>Peronosporales</taxon>
        <taxon>Peronosporaceae</taxon>
        <taxon>Plasmopara</taxon>
    </lineage>
</organism>
<evidence type="ECO:0000256" key="2">
    <source>
        <dbReference type="ARBA" id="ARBA00022692"/>
    </source>
</evidence>
<dbReference type="STRING" id="4781.A0A0P1A7B3"/>